<keyword evidence="5 6" id="KW-0472">Membrane</keyword>
<gene>
    <name evidence="8" type="ORF">MmiEs2_10440</name>
</gene>
<dbReference type="RefSeq" id="WP_316558840.1">
    <property type="nucleotide sequence ID" value="NZ_CP131062.1"/>
</dbReference>
<evidence type="ECO:0000256" key="4">
    <source>
        <dbReference type="ARBA" id="ARBA00022989"/>
    </source>
</evidence>
<comment type="subcellular location">
    <subcellularLocation>
        <location evidence="1">Cell membrane</location>
        <topology evidence="1">Multi-pass membrane protein</topology>
    </subcellularLocation>
</comment>
<dbReference type="InterPro" id="IPR051258">
    <property type="entry name" value="Diverse_Substrate_Transporter"/>
</dbReference>
<feature type="transmembrane region" description="Helical" evidence="6">
    <location>
        <begin position="213"/>
        <end position="234"/>
    </location>
</feature>
<dbReference type="GO" id="GO:0005886">
    <property type="term" value="C:plasma membrane"/>
    <property type="evidence" value="ECO:0007669"/>
    <property type="project" value="UniProtKB-SubCell"/>
</dbReference>
<proteinExistence type="predicted"/>
<dbReference type="GeneID" id="85197511"/>
<evidence type="ECO:0000313" key="9">
    <source>
        <dbReference type="Proteomes" id="UP001302662"/>
    </source>
</evidence>
<evidence type="ECO:0000256" key="6">
    <source>
        <dbReference type="SAM" id="Phobius"/>
    </source>
</evidence>
<feature type="domain" description="EamA" evidence="7">
    <location>
        <begin position="149"/>
        <end position="284"/>
    </location>
</feature>
<keyword evidence="3 6" id="KW-0812">Transmembrane</keyword>
<feature type="transmembrane region" description="Helical" evidence="6">
    <location>
        <begin position="267"/>
        <end position="286"/>
    </location>
</feature>
<evidence type="ECO:0000313" key="8">
    <source>
        <dbReference type="EMBL" id="WNY28836.1"/>
    </source>
</evidence>
<dbReference type="SUPFAM" id="SSF103481">
    <property type="entry name" value="Multidrug resistance efflux transporter EmrE"/>
    <property type="match status" value="2"/>
</dbReference>
<protein>
    <recommendedName>
        <fullName evidence="7">EamA domain-containing protein</fullName>
    </recommendedName>
</protein>
<dbReference type="PANTHER" id="PTHR42920">
    <property type="entry name" value="OS03G0707200 PROTEIN-RELATED"/>
    <property type="match status" value="1"/>
</dbReference>
<feature type="domain" description="EamA" evidence="7">
    <location>
        <begin position="10"/>
        <end position="140"/>
    </location>
</feature>
<dbReference type="PANTHER" id="PTHR42920:SF5">
    <property type="entry name" value="EAMA DOMAIN-CONTAINING PROTEIN"/>
    <property type="match status" value="1"/>
</dbReference>
<feature type="transmembrane region" description="Helical" evidence="6">
    <location>
        <begin position="179"/>
        <end position="201"/>
    </location>
</feature>
<feature type="transmembrane region" description="Helical" evidence="6">
    <location>
        <begin position="241"/>
        <end position="261"/>
    </location>
</feature>
<dbReference type="Pfam" id="PF00892">
    <property type="entry name" value="EamA"/>
    <property type="match status" value="2"/>
</dbReference>
<dbReference type="InterPro" id="IPR037185">
    <property type="entry name" value="EmrE-like"/>
</dbReference>
<keyword evidence="4 6" id="KW-1133">Transmembrane helix</keyword>
<dbReference type="Proteomes" id="UP001302662">
    <property type="component" value="Chromosome"/>
</dbReference>
<dbReference type="InterPro" id="IPR000620">
    <property type="entry name" value="EamA_dom"/>
</dbReference>
<keyword evidence="2" id="KW-1003">Cell membrane</keyword>
<organism evidence="8 9">
    <name type="scientific">Methanimicrococcus stummii</name>
    <dbReference type="NCBI Taxonomy" id="3028294"/>
    <lineage>
        <taxon>Archaea</taxon>
        <taxon>Methanobacteriati</taxon>
        <taxon>Methanobacteriota</taxon>
        <taxon>Stenosarchaea group</taxon>
        <taxon>Methanomicrobia</taxon>
        <taxon>Methanosarcinales</taxon>
        <taxon>Methanosarcinaceae</taxon>
        <taxon>Methanimicrococcus</taxon>
    </lineage>
</organism>
<evidence type="ECO:0000256" key="1">
    <source>
        <dbReference type="ARBA" id="ARBA00004651"/>
    </source>
</evidence>
<feature type="transmembrane region" description="Helical" evidence="6">
    <location>
        <begin position="69"/>
        <end position="89"/>
    </location>
</feature>
<feature type="transmembrane region" description="Helical" evidence="6">
    <location>
        <begin position="39"/>
        <end position="57"/>
    </location>
</feature>
<evidence type="ECO:0000256" key="2">
    <source>
        <dbReference type="ARBA" id="ARBA00022475"/>
    </source>
</evidence>
<dbReference type="AlphaFoldDB" id="A0AA96ZYG8"/>
<feature type="transmembrane region" description="Helical" evidence="6">
    <location>
        <begin position="95"/>
        <end position="117"/>
    </location>
</feature>
<evidence type="ECO:0000256" key="5">
    <source>
        <dbReference type="ARBA" id="ARBA00023136"/>
    </source>
</evidence>
<evidence type="ECO:0000256" key="3">
    <source>
        <dbReference type="ARBA" id="ARBA00022692"/>
    </source>
</evidence>
<evidence type="ECO:0000259" key="7">
    <source>
        <dbReference type="Pfam" id="PF00892"/>
    </source>
</evidence>
<reference evidence="8 9" key="1">
    <citation type="submission" date="2023-07" db="EMBL/GenBank/DDBJ databases">
        <title>Closed genome sequence of Methanimicrococcus sp. Es2.</title>
        <authorList>
            <person name="Protasov E."/>
            <person name="Platt K."/>
            <person name="Reeh H."/>
            <person name="Poehlein A."/>
            <person name="Daniel R."/>
            <person name="Brune A."/>
        </authorList>
    </citation>
    <scope>NUCLEOTIDE SEQUENCE [LARGE SCALE GENOMIC DNA]</scope>
    <source>
        <strain evidence="8 9">Es2</strain>
    </source>
</reference>
<sequence length="300" mass="32879">MTTTLTPMKKANLLLLLVVFFWGLSYLFTKNGLETLPPFTFLALRFGLGFLIAALLFAKHLSKVNRKTIFGGAILGFFLFLTLACVYLGLQYTTISNAGFLGSLTVIFVPVFSAIIYRKLPEKKVLIGSMTAAVGIALLTLESRTGFGIGDLICIFAAVAYACHILIAKRLTNVKEIDALNLGIVQLGFTFVYGLICAFLFETPHLPTAANTWADVIFLAVFCTAFGFVGQVVAQKYTTPTHVSLIFSLEPVFASVFAYIFTSEQLLPIQIVGAAIVFFSVLYVEIDFKELKKEKTDPEG</sequence>
<feature type="transmembrane region" description="Helical" evidence="6">
    <location>
        <begin position="147"/>
        <end position="167"/>
    </location>
</feature>
<feature type="transmembrane region" description="Helical" evidence="6">
    <location>
        <begin position="124"/>
        <end position="141"/>
    </location>
</feature>
<accession>A0AA96ZYG8</accession>
<name>A0AA96ZYG8_9EURY</name>
<keyword evidence="9" id="KW-1185">Reference proteome</keyword>
<dbReference type="EMBL" id="CP131062">
    <property type="protein sequence ID" value="WNY28836.1"/>
    <property type="molecule type" value="Genomic_DNA"/>
</dbReference>
<dbReference type="KEGG" id="mees:MmiEs2_10440"/>